<dbReference type="PANTHER" id="PTHR30146">
    <property type="entry name" value="LACI-RELATED TRANSCRIPTIONAL REPRESSOR"/>
    <property type="match status" value="1"/>
</dbReference>
<keyword evidence="6" id="KW-1185">Reference proteome</keyword>
<dbReference type="SMART" id="SM00354">
    <property type="entry name" value="HTH_LACI"/>
    <property type="match status" value="1"/>
</dbReference>
<dbReference type="OrthoDB" id="3180992at2"/>
<gene>
    <name evidence="5" type="ORF">BBEV_2838</name>
</gene>
<dbReference type="SUPFAM" id="SSF53822">
    <property type="entry name" value="Periplasmic binding protein-like I"/>
    <property type="match status" value="1"/>
</dbReference>
<dbReference type="InterPro" id="IPR046335">
    <property type="entry name" value="LacI/GalR-like_sensor"/>
</dbReference>
<reference evidence="5 6" key="1">
    <citation type="submission" date="2015-08" db="EMBL/GenBank/DDBJ databases">
        <title>The complete genome sequence of Bacillus beveridgei MLTeJB.</title>
        <authorList>
            <person name="Hanson T.E."/>
            <person name="Mesa C."/>
            <person name="Basesman S.M."/>
            <person name="Oremland R.S."/>
        </authorList>
    </citation>
    <scope>NUCLEOTIDE SEQUENCE [LARGE SCALE GENOMIC DNA]</scope>
    <source>
        <strain evidence="5 6">MLTeJB</strain>
    </source>
</reference>
<dbReference type="Gene3D" id="3.40.50.2300">
    <property type="match status" value="2"/>
</dbReference>
<dbReference type="CDD" id="cd01542">
    <property type="entry name" value="PBP1_TreR-like"/>
    <property type="match status" value="1"/>
</dbReference>
<feature type="domain" description="HTH lacI-type" evidence="4">
    <location>
        <begin position="2"/>
        <end position="56"/>
    </location>
</feature>
<dbReference type="STRING" id="632773.BBEV_2838"/>
<dbReference type="CDD" id="cd01392">
    <property type="entry name" value="HTH_LacI"/>
    <property type="match status" value="1"/>
</dbReference>
<accession>A0A1D7QYS9</accession>
<dbReference type="Gene3D" id="1.10.260.40">
    <property type="entry name" value="lambda repressor-like DNA-binding domains"/>
    <property type="match status" value="1"/>
</dbReference>
<evidence type="ECO:0000256" key="3">
    <source>
        <dbReference type="ARBA" id="ARBA00023163"/>
    </source>
</evidence>
<dbReference type="RefSeq" id="WP_069366068.1">
    <property type="nucleotide sequence ID" value="NZ_CP012502.1"/>
</dbReference>
<keyword evidence="3" id="KW-0804">Transcription</keyword>
<dbReference type="Pfam" id="PF13377">
    <property type="entry name" value="Peripla_BP_3"/>
    <property type="match status" value="1"/>
</dbReference>
<dbReference type="GO" id="GO:0003700">
    <property type="term" value="F:DNA-binding transcription factor activity"/>
    <property type="evidence" value="ECO:0007669"/>
    <property type="project" value="TreeGrafter"/>
</dbReference>
<name>A0A1D7QYS9_9BACI</name>
<dbReference type="PATRIC" id="fig|632773.3.peg.2971"/>
<evidence type="ECO:0000259" key="4">
    <source>
        <dbReference type="PROSITE" id="PS50932"/>
    </source>
</evidence>
<dbReference type="GO" id="GO:0000976">
    <property type="term" value="F:transcription cis-regulatory region binding"/>
    <property type="evidence" value="ECO:0007669"/>
    <property type="project" value="TreeGrafter"/>
</dbReference>
<dbReference type="PROSITE" id="PS00356">
    <property type="entry name" value="HTH_LACI_1"/>
    <property type="match status" value="1"/>
</dbReference>
<dbReference type="PANTHER" id="PTHR30146:SF146">
    <property type="entry name" value="HTH-TYPE TRANSCRIPTIONAL REGULATOR TRER"/>
    <property type="match status" value="1"/>
</dbReference>
<dbReference type="Pfam" id="PF00356">
    <property type="entry name" value="LacI"/>
    <property type="match status" value="1"/>
</dbReference>
<sequence length="330" mass="36351">MVTINDVARLSGVSRTTVSRVLNKNGYVSEAVQAKVLRVIEETGYVPSEQAKSMRTKKTNVIGVILPRLSSETVSRVVEGIDHQLSTHGYQILLSNTNLDASKEAEHIRLLESRRVDGIILFGTVQNDEVIRAIQEARVPVVVLGQDLTPVASSVVYDDYQAARSVMDAIIQAGHRHVGFIGVEEADIAVGFERKRGYLDGMEVHGLPVNERWIQTADFTSSSGKTGFSELMKADQKPTAVFAVTDRLAIGAMQEARERGMEIPDDVAFISIGATEVANYVTPMLSTVDYEYENAGIRIATLMLEEINKPVKKTKKIVMKYGLLLRDSLQ</sequence>
<dbReference type="InterPro" id="IPR000843">
    <property type="entry name" value="HTH_LacI"/>
</dbReference>
<dbReference type="PROSITE" id="PS50932">
    <property type="entry name" value="HTH_LACI_2"/>
    <property type="match status" value="1"/>
</dbReference>
<dbReference type="InterPro" id="IPR028082">
    <property type="entry name" value="Peripla_BP_I"/>
</dbReference>
<dbReference type="SUPFAM" id="SSF47413">
    <property type="entry name" value="lambda repressor-like DNA-binding domains"/>
    <property type="match status" value="1"/>
</dbReference>
<dbReference type="InterPro" id="IPR010982">
    <property type="entry name" value="Lambda_DNA-bd_dom_sf"/>
</dbReference>
<dbReference type="PRINTS" id="PR00036">
    <property type="entry name" value="HTHLACI"/>
</dbReference>
<evidence type="ECO:0000256" key="2">
    <source>
        <dbReference type="ARBA" id="ARBA00023125"/>
    </source>
</evidence>
<organism evidence="5 6">
    <name type="scientific">Salisediminibacterium beveridgei</name>
    <dbReference type="NCBI Taxonomy" id="632773"/>
    <lineage>
        <taxon>Bacteria</taxon>
        <taxon>Bacillati</taxon>
        <taxon>Bacillota</taxon>
        <taxon>Bacilli</taxon>
        <taxon>Bacillales</taxon>
        <taxon>Bacillaceae</taxon>
        <taxon>Salisediminibacterium</taxon>
    </lineage>
</organism>
<evidence type="ECO:0000256" key="1">
    <source>
        <dbReference type="ARBA" id="ARBA00023015"/>
    </source>
</evidence>
<evidence type="ECO:0000313" key="5">
    <source>
        <dbReference type="EMBL" id="AOM84163.1"/>
    </source>
</evidence>
<dbReference type="AlphaFoldDB" id="A0A1D7QYS9"/>
<evidence type="ECO:0000313" key="6">
    <source>
        <dbReference type="Proteomes" id="UP000094463"/>
    </source>
</evidence>
<dbReference type="Proteomes" id="UP000094463">
    <property type="component" value="Chromosome"/>
</dbReference>
<proteinExistence type="predicted"/>
<dbReference type="KEGG" id="bbev:BBEV_2838"/>
<keyword evidence="1" id="KW-0805">Transcription regulation</keyword>
<dbReference type="EMBL" id="CP012502">
    <property type="protein sequence ID" value="AOM84163.1"/>
    <property type="molecule type" value="Genomic_DNA"/>
</dbReference>
<protein>
    <submittedName>
        <fullName evidence="5">Transcriptional repressor, LacI family</fullName>
    </submittedName>
</protein>
<keyword evidence="2" id="KW-0238">DNA-binding</keyword>